<evidence type="ECO:0000256" key="11">
    <source>
        <dbReference type="SAM" id="SignalP"/>
    </source>
</evidence>
<dbReference type="InterPro" id="IPR005546">
    <property type="entry name" value="Autotransporte_beta"/>
</dbReference>
<keyword evidence="9" id="KW-0472">Membrane</keyword>
<dbReference type="NCBIfam" id="TIGR01376">
    <property type="entry name" value="POMP_repeat"/>
    <property type="match status" value="4"/>
</dbReference>
<organism evidence="13">
    <name type="scientific">Chlamydia pneumoniae</name>
    <name type="common">Chlamydophila pneumoniae</name>
    <dbReference type="NCBI Taxonomy" id="83558"/>
    <lineage>
        <taxon>Bacteria</taxon>
        <taxon>Pseudomonadati</taxon>
        <taxon>Chlamydiota</taxon>
        <taxon>Chlamydiia</taxon>
        <taxon>Chlamydiales</taxon>
        <taxon>Chlamydiaceae</taxon>
        <taxon>Chlamydia/Chlamydophila group</taxon>
        <taxon>Chlamydia</taxon>
    </lineage>
</organism>
<evidence type="ECO:0000256" key="2">
    <source>
        <dbReference type="ARBA" id="ARBA00004416"/>
    </source>
</evidence>
<comment type="subcellular location">
    <subcellularLocation>
        <location evidence="2">Cell outer membrane</location>
        <topology evidence="2">Peripheral membrane protein</topology>
        <orientation evidence="2">Extracellular side</orientation>
    </subcellularLocation>
    <subcellularLocation>
        <location evidence="1">Secreted</location>
        <location evidence="1">Cell wall</location>
    </subcellularLocation>
</comment>
<evidence type="ECO:0000256" key="1">
    <source>
        <dbReference type="ARBA" id="ARBA00004191"/>
    </source>
</evidence>
<evidence type="ECO:0000256" key="8">
    <source>
        <dbReference type="ARBA" id="ARBA00022729"/>
    </source>
</evidence>
<accession>A0A0F7XHP1</accession>
<dbReference type="AlphaFoldDB" id="A0A0F7XHP1"/>
<dbReference type="PROSITE" id="PS51208">
    <property type="entry name" value="AUTOTRANSPORTER"/>
    <property type="match status" value="1"/>
</dbReference>
<protein>
    <submittedName>
        <fullName evidence="13">Probable outer membrane protein pmp15</fullName>
    </submittedName>
</protein>
<dbReference type="InterPro" id="IPR011427">
    <property type="entry name" value="Polymorphic_membr_middle"/>
</dbReference>
<reference evidence="13" key="1">
    <citation type="submission" date="2015-05" db="EMBL/GenBank/DDBJ databases">
        <authorList>
            <person name="Rattei Thomas"/>
        </authorList>
    </citation>
    <scope>NUCLEOTIDE SEQUENCE</scope>
    <source>
        <strain evidence="13">UZG1</strain>
    </source>
</reference>
<dbReference type="Gene3D" id="2.40.128.130">
    <property type="entry name" value="Autotransporter beta-domain"/>
    <property type="match status" value="1"/>
</dbReference>
<keyword evidence="6" id="KW-0964">Secreted</keyword>
<dbReference type="GO" id="GO:0009279">
    <property type="term" value="C:cell outer membrane"/>
    <property type="evidence" value="ECO:0007669"/>
    <property type="project" value="UniProtKB-SubCell"/>
</dbReference>
<evidence type="ECO:0000313" key="13">
    <source>
        <dbReference type="EMBL" id="CRI51629.1"/>
    </source>
</evidence>
<keyword evidence="10" id="KW-0998">Cell outer membrane</keyword>
<evidence type="ECO:0000259" key="12">
    <source>
        <dbReference type="PROSITE" id="PS51208"/>
    </source>
</evidence>
<gene>
    <name evidence="13" type="primary">pmp15</name>
    <name evidence="13" type="ORF">BN1224_UZG1_A_04840</name>
</gene>
<comment type="similarity">
    <text evidence="3">Belongs to the PMP outer membrane protein family.</text>
</comment>
<dbReference type="InterPro" id="IPR036709">
    <property type="entry name" value="Autotransporte_beta_dom_sf"/>
</dbReference>
<dbReference type="SMART" id="SM00869">
    <property type="entry name" value="Autotransporter"/>
    <property type="match status" value="1"/>
</dbReference>
<dbReference type="InterPro" id="IPR003368">
    <property type="entry name" value="POMP_repeat"/>
</dbReference>
<dbReference type="SUPFAM" id="SSF103515">
    <property type="entry name" value="Autotransporter"/>
    <property type="match status" value="1"/>
</dbReference>
<dbReference type="EMBL" id="LN847245">
    <property type="protein sequence ID" value="CRI51629.1"/>
    <property type="molecule type" value="Genomic_DNA"/>
</dbReference>
<evidence type="ECO:0000256" key="5">
    <source>
        <dbReference type="ARBA" id="ARBA00022512"/>
    </source>
</evidence>
<keyword evidence="8 11" id="KW-0732">Signal</keyword>
<keyword evidence="5" id="KW-0134">Cell wall</keyword>
<feature type="signal peptide" evidence="11">
    <location>
        <begin position="1"/>
        <end position="17"/>
    </location>
</feature>
<dbReference type="Pfam" id="PF03797">
    <property type="entry name" value="Autotransporter"/>
    <property type="match status" value="1"/>
</dbReference>
<evidence type="ECO:0000256" key="6">
    <source>
        <dbReference type="ARBA" id="ARBA00022525"/>
    </source>
</evidence>
<evidence type="ECO:0000256" key="10">
    <source>
        <dbReference type="ARBA" id="ARBA00023237"/>
    </source>
</evidence>
<sequence>MRFFCFGMLLPFTFVLANEGLQLPLETYITLSPEYQAAPQVGFTHNQNQDLAIVGNHNDFILDYKYYRSNGGALTCKNLLISENIGNVFFEKNVCPNSGGAIYAAQNCTISKNQNYAFTTNLVSDNPTATAGSLLGGALFAINCSITNNLGQGTFVDNLALNKGGALYTETNLSIKDNKGPIIIKQNRALNSDSLGGGIYSGNSLNIEGNSGAIQITSNSSGSGGGIFSTQTLTISSNKKLIEISENSAFANNYGSNFNPGGGGLTTTFCTILNNREGVLFNNNQSQSNGGAIHAKSIIIKENGPVYFLNNTATRGGALLNLSAGAGNGSFILSADNGDIIFNNNTASKHALNPPYRNAIHSTPNMNLQIGARPGYRVLFYDPIEHELPSSFPILFNFETGHTGTVLFSGEHVHQNFTDEMNFFSYLRNTSELRQGVLAVEDGAGLACYKFFQRGGTLLLGQGAVITTAGTIPTPSSTPTTVGSTITLNHIAIDLPSILSFQAQAPKIWIYPTKTGSTYTEDSNPTITISGTLTLRNSNNEDPYDSLDLSHSLEKVPLLYIVDVAAQKINSSQLDLSTLNSGEHYGYQGIWSTYWVETTTITNPTSLLGANTKHKLLYANWSPLGYRPHPERRGEFITNALWQSAYTALAGLHSLSSWDEEKGHAASLQGIGLLVHQKDKNGFKGFRSHMTGYSATTEATSSQSPNFSLGFAQFFSKAKEHESQNSTSSHHYFSGMCIENTLFKEWIRLSVSLAYMFTSEHTHTMYQGLLEGNSQGSFHNHTLAGALSCVFLPQPHGESLQIYPFITALAIRGNLAAFQESGDHAREFSLHRPLTDVSLPVGIRASWKNHHRVPLVWLTEISYRSTLYRQDPELHSKLLISQGTWTTQATPVTYNALGIKVKNTMQVFPKVTLSLDYSADISSSTLSHYLNVASRMRF</sequence>
<evidence type="ECO:0000256" key="3">
    <source>
        <dbReference type="ARBA" id="ARBA00007542"/>
    </source>
</evidence>
<keyword evidence="4" id="KW-1134">Transmembrane beta strand</keyword>
<evidence type="ECO:0000256" key="9">
    <source>
        <dbReference type="ARBA" id="ARBA00023136"/>
    </source>
</evidence>
<keyword evidence="7" id="KW-0812">Transmembrane</keyword>
<dbReference type="Pfam" id="PF02415">
    <property type="entry name" value="Chlam_PMP"/>
    <property type="match status" value="2"/>
</dbReference>
<proteinExistence type="inferred from homology"/>
<name>A0A0F7XHP1_CHLPN</name>
<evidence type="ECO:0000256" key="4">
    <source>
        <dbReference type="ARBA" id="ARBA00022452"/>
    </source>
</evidence>
<feature type="domain" description="Autotransporter" evidence="12">
    <location>
        <begin position="659"/>
        <end position="938"/>
    </location>
</feature>
<evidence type="ECO:0000256" key="7">
    <source>
        <dbReference type="ARBA" id="ARBA00022692"/>
    </source>
</evidence>
<feature type="chain" id="PRO_5002524771" evidence="11">
    <location>
        <begin position="18"/>
        <end position="938"/>
    </location>
</feature>
<dbReference type="Pfam" id="PF07548">
    <property type="entry name" value="ChlamPMP_M"/>
    <property type="match status" value="1"/>
</dbReference>